<keyword evidence="6" id="KW-0418">Kinase</keyword>
<dbReference type="Gene3D" id="3.30.450.20">
    <property type="entry name" value="PAS domain"/>
    <property type="match status" value="4"/>
</dbReference>
<evidence type="ECO:0000259" key="13">
    <source>
        <dbReference type="PROSITE" id="PS50110"/>
    </source>
</evidence>
<dbReference type="SUPFAM" id="SSF52172">
    <property type="entry name" value="CheY-like"/>
    <property type="match status" value="1"/>
</dbReference>
<comment type="caution">
    <text evidence="15">The sequence shown here is derived from an EMBL/GenBank/DDBJ whole genome shotgun (WGS) entry which is preliminary data.</text>
</comment>
<dbReference type="PROSITE" id="PS50109">
    <property type="entry name" value="HIS_KIN"/>
    <property type="match status" value="1"/>
</dbReference>
<keyword evidence="10" id="KW-0175">Coiled coil</keyword>
<evidence type="ECO:0000256" key="5">
    <source>
        <dbReference type="ARBA" id="ARBA00022741"/>
    </source>
</evidence>
<feature type="domain" description="Histidine kinase" evidence="12">
    <location>
        <begin position="555"/>
        <end position="770"/>
    </location>
</feature>
<keyword evidence="5" id="KW-0547">Nucleotide-binding</keyword>
<dbReference type="Gene3D" id="1.10.287.130">
    <property type="match status" value="1"/>
</dbReference>
<dbReference type="Proteomes" id="UP001597506">
    <property type="component" value="Unassembled WGS sequence"/>
</dbReference>
<evidence type="ECO:0000256" key="2">
    <source>
        <dbReference type="ARBA" id="ARBA00012438"/>
    </source>
</evidence>
<dbReference type="InterPro" id="IPR036097">
    <property type="entry name" value="HisK_dim/P_sf"/>
</dbReference>
<dbReference type="EMBL" id="JBHUMF010000021">
    <property type="protein sequence ID" value="MFD2680894.1"/>
    <property type="molecule type" value="Genomic_DNA"/>
</dbReference>
<dbReference type="SUPFAM" id="SSF47384">
    <property type="entry name" value="Homodimeric domain of signal transducing histidine kinase"/>
    <property type="match status" value="1"/>
</dbReference>
<evidence type="ECO:0000256" key="9">
    <source>
        <dbReference type="PROSITE-ProRule" id="PRU00169"/>
    </source>
</evidence>
<dbReference type="CDD" id="cd00082">
    <property type="entry name" value="HisKA"/>
    <property type="match status" value="1"/>
</dbReference>
<comment type="catalytic activity">
    <reaction evidence="1">
        <text>ATP + protein L-histidine = ADP + protein N-phospho-L-histidine.</text>
        <dbReference type="EC" id="2.7.13.3"/>
    </reaction>
</comment>
<dbReference type="Pfam" id="PF08448">
    <property type="entry name" value="PAS_4"/>
    <property type="match status" value="1"/>
</dbReference>
<sequence>MGAPTSINILFFVIGAIVTSLVFFIKNRRSNNRYLLPQDYYQSLFTNFPHLVFSVDLDGKVTSSNEKSQHFFHANVEELLGKPYMEFFKKEEHDYLSFQFQKVKSGESRYFTATLLGNGNSLNINLVPIMDSKGQIQGAFLIGKAMKDLAKYEKRVHKAQVELRDTIRQQQGMIFKFIKHGDTFIHTLCDGELLYRIGLSPKEVVGKPLDAFFPKDQAEKKFLIYQEAWEGNITQYEGDVNGVQYLASLRPVIKGGKTVEVIGSSIDITRKKMIEDALRRKENLYRTVLNTMSEAIFIMDHSYYITNLNENVEKVLGLKQGHYTERTAGEMGVEFVKEDGSPMPFTEIPAIYTLQTGIPLTGSVVGVKINGVIKQWLSINTRPIILNEEGKIDVLASFMDITLEKQQELKLRESNTIQKTLINSLNVGIFLTDRNRRLTLVNQRFRDMFGISEDSDPLIGIGEEKSESIFYAKQSWSNEKVEELINKGVPDIEEVKFLNGRYYIRNYVPIASDDYNGHLWTLEDITERKQMERSILKAKEEAEKANRSKSEFLSKMSHELRTPLNGILGFAQLLELDRSLQENQQSFVQEILNGGRHLLTLINEVLDLSRIETGNLQVSLEIMDLTRQIKECVNMVQPLTKKKNITIHLQLVEEQPLYVFADPLRLKQVLLNLLDNAIKYNRENGRVDVSIETDGNSVRLHIKDTGQGFSEKEYGRIFTPFYRIIGTKEQGVGIGLPLVKQLVQLMGGSVGVTSIQGEGSDFWISLPVDASSQKLLPEGTGSQGENTNQEDEKDLNILYIEDNESNLHLVREIFKLRPGYQLFSARTGEEGITVASAEAIDLILLDISLPDMTGYQVIERLKSKEYTMEVPVIGLSANAMPTDIEKAVQLGFDQYIAKPLNVNELMFKIQKVLGTY</sequence>
<evidence type="ECO:0000256" key="6">
    <source>
        <dbReference type="ARBA" id="ARBA00022777"/>
    </source>
</evidence>
<dbReference type="SMART" id="SM00387">
    <property type="entry name" value="HATPase_c"/>
    <property type="match status" value="1"/>
</dbReference>
<reference evidence="16" key="1">
    <citation type="journal article" date="2019" name="Int. J. Syst. Evol. Microbiol.">
        <title>The Global Catalogue of Microorganisms (GCM) 10K type strain sequencing project: providing services to taxonomists for standard genome sequencing and annotation.</title>
        <authorList>
            <consortium name="The Broad Institute Genomics Platform"/>
            <consortium name="The Broad Institute Genome Sequencing Center for Infectious Disease"/>
            <person name="Wu L."/>
            <person name="Ma J."/>
        </authorList>
    </citation>
    <scope>NUCLEOTIDE SEQUENCE [LARGE SCALE GENOMIC DNA]</scope>
    <source>
        <strain evidence="16">KCTC 3913</strain>
    </source>
</reference>
<dbReference type="EC" id="2.7.13.3" evidence="2"/>
<feature type="domain" description="PAS" evidence="14">
    <location>
        <begin position="414"/>
        <end position="455"/>
    </location>
</feature>
<evidence type="ECO:0000256" key="7">
    <source>
        <dbReference type="ARBA" id="ARBA00022840"/>
    </source>
</evidence>
<dbReference type="InterPro" id="IPR000014">
    <property type="entry name" value="PAS"/>
</dbReference>
<dbReference type="Pfam" id="PF00512">
    <property type="entry name" value="HisKA"/>
    <property type="match status" value="1"/>
</dbReference>
<dbReference type="PANTHER" id="PTHR43047">
    <property type="entry name" value="TWO-COMPONENT HISTIDINE PROTEIN KINASE"/>
    <property type="match status" value="1"/>
</dbReference>
<dbReference type="InterPro" id="IPR035965">
    <property type="entry name" value="PAS-like_dom_sf"/>
</dbReference>
<dbReference type="SUPFAM" id="SSF55874">
    <property type="entry name" value="ATPase domain of HSP90 chaperone/DNA topoisomerase II/histidine kinase"/>
    <property type="match status" value="1"/>
</dbReference>
<dbReference type="SMART" id="SM00091">
    <property type="entry name" value="PAS"/>
    <property type="match status" value="3"/>
</dbReference>
<dbReference type="RefSeq" id="WP_377934687.1">
    <property type="nucleotide sequence ID" value="NZ_JBHUMF010000021.1"/>
</dbReference>
<feature type="coiled-coil region" evidence="10">
    <location>
        <begin position="142"/>
        <end position="169"/>
    </location>
</feature>
<dbReference type="SUPFAM" id="SSF55785">
    <property type="entry name" value="PYP-like sensor domain (PAS domain)"/>
    <property type="match status" value="4"/>
</dbReference>
<evidence type="ECO:0000256" key="11">
    <source>
        <dbReference type="SAM" id="Phobius"/>
    </source>
</evidence>
<proteinExistence type="predicted"/>
<dbReference type="InterPro" id="IPR036890">
    <property type="entry name" value="HATPase_C_sf"/>
</dbReference>
<dbReference type="Pfam" id="PF13188">
    <property type="entry name" value="PAS_8"/>
    <property type="match status" value="2"/>
</dbReference>
<gene>
    <name evidence="15" type="ORF">ACFSUL_09075</name>
</gene>
<dbReference type="InterPro" id="IPR005467">
    <property type="entry name" value="His_kinase_dom"/>
</dbReference>
<feature type="domain" description="Response regulatory" evidence="13">
    <location>
        <begin position="796"/>
        <end position="913"/>
    </location>
</feature>
<dbReference type="PROSITE" id="PS50112">
    <property type="entry name" value="PAS"/>
    <property type="match status" value="3"/>
</dbReference>
<dbReference type="Pfam" id="PF13426">
    <property type="entry name" value="PAS_9"/>
    <property type="match status" value="1"/>
</dbReference>
<dbReference type="InterPro" id="IPR004358">
    <property type="entry name" value="Sig_transdc_His_kin-like_C"/>
</dbReference>
<dbReference type="InterPro" id="IPR003661">
    <property type="entry name" value="HisK_dim/P_dom"/>
</dbReference>
<evidence type="ECO:0000256" key="3">
    <source>
        <dbReference type="ARBA" id="ARBA00022553"/>
    </source>
</evidence>
<feature type="modified residue" description="4-aspartylphosphate" evidence="9">
    <location>
        <position position="846"/>
    </location>
</feature>
<dbReference type="CDD" id="cd00130">
    <property type="entry name" value="PAS"/>
    <property type="match status" value="1"/>
</dbReference>
<keyword evidence="3 9" id="KW-0597">Phosphoprotein</keyword>
<evidence type="ECO:0000256" key="1">
    <source>
        <dbReference type="ARBA" id="ARBA00000085"/>
    </source>
</evidence>
<evidence type="ECO:0000313" key="15">
    <source>
        <dbReference type="EMBL" id="MFD2680894.1"/>
    </source>
</evidence>
<keyword evidence="8" id="KW-0902">Two-component regulatory system</keyword>
<evidence type="ECO:0000256" key="8">
    <source>
        <dbReference type="ARBA" id="ARBA00023012"/>
    </source>
</evidence>
<feature type="domain" description="PAS" evidence="14">
    <location>
        <begin position="37"/>
        <end position="107"/>
    </location>
</feature>
<evidence type="ECO:0000256" key="4">
    <source>
        <dbReference type="ARBA" id="ARBA00022679"/>
    </source>
</evidence>
<keyword evidence="16" id="KW-1185">Reference proteome</keyword>
<dbReference type="SMART" id="SM00388">
    <property type="entry name" value="HisKA"/>
    <property type="match status" value="1"/>
</dbReference>
<evidence type="ECO:0000256" key="10">
    <source>
        <dbReference type="SAM" id="Coils"/>
    </source>
</evidence>
<evidence type="ECO:0000313" key="16">
    <source>
        <dbReference type="Proteomes" id="UP001597506"/>
    </source>
</evidence>
<dbReference type="GO" id="GO:0005524">
    <property type="term" value="F:ATP binding"/>
    <property type="evidence" value="ECO:0007669"/>
    <property type="project" value="UniProtKB-KW"/>
</dbReference>
<evidence type="ECO:0000259" key="12">
    <source>
        <dbReference type="PROSITE" id="PS50109"/>
    </source>
</evidence>
<dbReference type="PROSITE" id="PS50110">
    <property type="entry name" value="RESPONSE_REGULATORY"/>
    <property type="match status" value="1"/>
</dbReference>
<dbReference type="Pfam" id="PF02518">
    <property type="entry name" value="HATPase_c"/>
    <property type="match status" value="1"/>
</dbReference>
<dbReference type="PRINTS" id="PR00344">
    <property type="entry name" value="BCTRLSENSOR"/>
</dbReference>
<dbReference type="SMART" id="SM00448">
    <property type="entry name" value="REC"/>
    <property type="match status" value="1"/>
</dbReference>
<dbReference type="Gene3D" id="3.40.50.2300">
    <property type="match status" value="1"/>
</dbReference>
<keyword evidence="11" id="KW-0472">Membrane</keyword>
<accession>A0ABW5RR09</accession>
<dbReference type="InterPro" id="IPR013656">
    <property type="entry name" value="PAS_4"/>
</dbReference>
<feature type="domain" description="PAS" evidence="14">
    <location>
        <begin position="281"/>
        <end position="320"/>
    </location>
</feature>
<keyword evidence="11" id="KW-0812">Transmembrane</keyword>
<protein>
    <recommendedName>
        <fullName evidence="2">histidine kinase</fullName>
        <ecNumber evidence="2">2.7.13.3</ecNumber>
    </recommendedName>
</protein>
<evidence type="ECO:0000259" key="14">
    <source>
        <dbReference type="PROSITE" id="PS50112"/>
    </source>
</evidence>
<dbReference type="PANTHER" id="PTHR43047:SF72">
    <property type="entry name" value="OSMOSENSING HISTIDINE PROTEIN KINASE SLN1"/>
    <property type="match status" value="1"/>
</dbReference>
<dbReference type="InterPro" id="IPR011006">
    <property type="entry name" value="CheY-like_superfamily"/>
</dbReference>
<dbReference type="InterPro" id="IPR001789">
    <property type="entry name" value="Sig_transdc_resp-reg_receiver"/>
</dbReference>
<keyword evidence="4" id="KW-0808">Transferase</keyword>
<keyword evidence="11" id="KW-1133">Transmembrane helix</keyword>
<dbReference type="Pfam" id="PF00072">
    <property type="entry name" value="Response_reg"/>
    <property type="match status" value="1"/>
</dbReference>
<keyword evidence="7 15" id="KW-0067">ATP-binding</keyword>
<name>A0ABW5RR09_9BACI</name>
<dbReference type="NCBIfam" id="TIGR00229">
    <property type="entry name" value="sensory_box"/>
    <property type="match status" value="1"/>
</dbReference>
<dbReference type="InterPro" id="IPR003594">
    <property type="entry name" value="HATPase_dom"/>
</dbReference>
<feature type="transmembrane region" description="Helical" evidence="11">
    <location>
        <begin position="6"/>
        <end position="25"/>
    </location>
</feature>
<organism evidence="15 16">
    <name type="scientific">Bacillus seohaeanensis</name>
    <dbReference type="NCBI Taxonomy" id="284580"/>
    <lineage>
        <taxon>Bacteria</taxon>
        <taxon>Bacillati</taxon>
        <taxon>Bacillota</taxon>
        <taxon>Bacilli</taxon>
        <taxon>Bacillales</taxon>
        <taxon>Bacillaceae</taxon>
        <taxon>Bacillus</taxon>
    </lineage>
</organism>
<dbReference type="Gene3D" id="3.30.565.10">
    <property type="entry name" value="Histidine kinase-like ATPase, C-terminal domain"/>
    <property type="match status" value="1"/>
</dbReference>